<reference evidence="1" key="1">
    <citation type="submission" date="2018-04" db="EMBL/GenBank/DDBJ databases">
        <title>WGS assembly of Panicum hallii.</title>
        <authorList>
            <person name="Lovell J."/>
            <person name="Jenkins J."/>
            <person name="Lowry D."/>
            <person name="Mamidi S."/>
            <person name="Sreedasyam A."/>
            <person name="Weng X."/>
            <person name="Barry K."/>
            <person name="Bonette J."/>
            <person name="Campitelli B."/>
            <person name="Daum C."/>
            <person name="Gordon S."/>
            <person name="Gould B."/>
            <person name="Lipzen A."/>
            <person name="Macqueen A."/>
            <person name="Palacio-Mejia J."/>
            <person name="Plott C."/>
            <person name="Shakirov E."/>
            <person name="Shu S."/>
            <person name="Yoshinaga Y."/>
            <person name="Zane M."/>
            <person name="Rokhsar D."/>
            <person name="Grimwood J."/>
            <person name="Schmutz J."/>
            <person name="Juenger T."/>
        </authorList>
    </citation>
    <scope>NUCLEOTIDE SEQUENCE [LARGE SCALE GENOMIC DNA]</scope>
    <source>
        <strain evidence="1">FIL2</strain>
    </source>
</reference>
<gene>
    <name evidence="1" type="ORF">PAHAL_1G282300</name>
</gene>
<sequence>MKIKILKTQIERKNQLKKQIDPSEMNCMSPHTTVKHHVGLINLIVGLKNSTKLNFSSRNQHISYFPNYKVNA</sequence>
<dbReference type="Proteomes" id="UP000243499">
    <property type="component" value="Chromosome 1"/>
</dbReference>
<accession>A0A2T8KWL6</accession>
<dbReference type="AlphaFoldDB" id="A0A2T8KWL6"/>
<name>A0A2T8KWL6_9POAL</name>
<proteinExistence type="predicted"/>
<protein>
    <submittedName>
        <fullName evidence="1">Uncharacterized protein</fullName>
    </submittedName>
</protein>
<dbReference type="Gramene" id="PVH66567">
    <property type="protein sequence ID" value="PVH66567"/>
    <property type="gene ID" value="PAHAL_1G282300"/>
</dbReference>
<evidence type="ECO:0000313" key="1">
    <source>
        <dbReference type="EMBL" id="PVH66567.1"/>
    </source>
</evidence>
<organism evidence="1">
    <name type="scientific">Panicum hallii</name>
    <dbReference type="NCBI Taxonomy" id="206008"/>
    <lineage>
        <taxon>Eukaryota</taxon>
        <taxon>Viridiplantae</taxon>
        <taxon>Streptophyta</taxon>
        <taxon>Embryophyta</taxon>
        <taxon>Tracheophyta</taxon>
        <taxon>Spermatophyta</taxon>
        <taxon>Magnoliopsida</taxon>
        <taxon>Liliopsida</taxon>
        <taxon>Poales</taxon>
        <taxon>Poaceae</taxon>
        <taxon>PACMAD clade</taxon>
        <taxon>Panicoideae</taxon>
        <taxon>Panicodae</taxon>
        <taxon>Paniceae</taxon>
        <taxon>Panicinae</taxon>
        <taxon>Panicum</taxon>
        <taxon>Panicum sect. Panicum</taxon>
    </lineage>
</organism>
<dbReference type="EMBL" id="CM008046">
    <property type="protein sequence ID" value="PVH66567.1"/>
    <property type="molecule type" value="Genomic_DNA"/>
</dbReference>